<dbReference type="Proteomes" id="UP001142810">
    <property type="component" value="Unassembled WGS sequence"/>
</dbReference>
<feature type="domain" description="Glycosyltransferase subfamily 4-like N-terminal" evidence="2">
    <location>
        <begin position="16"/>
        <end position="162"/>
    </location>
</feature>
<dbReference type="RefSeq" id="WP_265618670.1">
    <property type="nucleotide sequence ID" value="NZ_JAPFRD010000013.1"/>
</dbReference>
<reference evidence="3" key="1">
    <citation type="submission" date="2022-11" db="EMBL/GenBank/DDBJ databases">
        <title>Alteromonas sp. nov., isolated from sea water of the Qingdao.</title>
        <authorList>
            <person name="Wang Q."/>
        </authorList>
    </citation>
    <scope>NUCLEOTIDE SEQUENCE</scope>
    <source>
        <strain evidence="3">ASW11-7</strain>
    </source>
</reference>
<protein>
    <submittedName>
        <fullName evidence="3">Glycosyltransferase family 4 protein</fullName>
    </submittedName>
</protein>
<dbReference type="CDD" id="cd03801">
    <property type="entry name" value="GT4_PimA-like"/>
    <property type="match status" value="1"/>
</dbReference>
<dbReference type="SUPFAM" id="SSF53756">
    <property type="entry name" value="UDP-Glycosyltransferase/glycogen phosphorylase"/>
    <property type="match status" value="1"/>
</dbReference>
<dbReference type="Gene3D" id="3.40.50.2000">
    <property type="entry name" value="Glycogen Phosphorylase B"/>
    <property type="match status" value="2"/>
</dbReference>
<name>A0ABT3PAI8_9ALTE</name>
<evidence type="ECO:0000259" key="1">
    <source>
        <dbReference type="Pfam" id="PF00534"/>
    </source>
</evidence>
<evidence type="ECO:0000259" key="2">
    <source>
        <dbReference type="Pfam" id="PF13439"/>
    </source>
</evidence>
<evidence type="ECO:0000313" key="3">
    <source>
        <dbReference type="EMBL" id="MCW8109796.1"/>
    </source>
</evidence>
<evidence type="ECO:0000313" key="4">
    <source>
        <dbReference type="Proteomes" id="UP001142810"/>
    </source>
</evidence>
<gene>
    <name evidence="3" type="ORF">OPS25_14915</name>
</gene>
<comment type="caution">
    <text evidence="3">The sequence shown here is derived from an EMBL/GenBank/DDBJ whole genome shotgun (WGS) entry which is preliminary data.</text>
</comment>
<sequence>MKIKVLHVEFNLRLYGGGKQVCYLLRNLNPELFENILVCPEGSDISRVKFMHCDTHTIEFNGNLDVFASKRILEVIEKTQPDIIHIHSRHGADWWGGFAASQSHIPAILTRRLEEAENLLGQLKYRYFDAVVSISNEVFRNTAKGLNEETLHRLIYPAVDVQEFAHPAEEDMRSWLARAYKVPAAHKIIASFAQLIGHKGQADIILAFEKVVTAHDNVSCLLFGEGNQYDSYESLIKKCNLQDRIKLCGFTSDVTDLLAIVDIVVHPAHIEGLGSILLQAAACKKPVIAYNVGGVSEIVEHDKTGLLINMADIDGLADAIILLLDDENKARKLAQNAYGCVVEKFAVKRMISEFEALYRDVMDRKCQGIHSEHTK</sequence>
<accession>A0ABT3PAI8</accession>
<dbReference type="PANTHER" id="PTHR12526:SF630">
    <property type="entry name" value="GLYCOSYLTRANSFERASE"/>
    <property type="match status" value="1"/>
</dbReference>
<dbReference type="Pfam" id="PF00534">
    <property type="entry name" value="Glycos_transf_1"/>
    <property type="match status" value="1"/>
</dbReference>
<feature type="domain" description="Glycosyl transferase family 1" evidence="1">
    <location>
        <begin position="184"/>
        <end position="338"/>
    </location>
</feature>
<organism evidence="3 4">
    <name type="scientific">Alteromonas aquimaris</name>
    <dbReference type="NCBI Taxonomy" id="2998417"/>
    <lineage>
        <taxon>Bacteria</taxon>
        <taxon>Pseudomonadati</taxon>
        <taxon>Pseudomonadota</taxon>
        <taxon>Gammaproteobacteria</taxon>
        <taxon>Alteromonadales</taxon>
        <taxon>Alteromonadaceae</taxon>
        <taxon>Alteromonas/Salinimonas group</taxon>
        <taxon>Alteromonas</taxon>
    </lineage>
</organism>
<proteinExistence type="predicted"/>
<dbReference type="InterPro" id="IPR028098">
    <property type="entry name" value="Glyco_trans_4-like_N"/>
</dbReference>
<dbReference type="PANTHER" id="PTHR12526">
    <property type="entry name" value="GLYCOSYLTRANSFERASE"/>
    <property type="match status" value="1"/>
</dbReference>
<dbReference type="Pfam" id="PF13439">
    <property type="entry name" value="Glyco_transf_4"/>
    <property type="match status" value="1"/>
</dbReference>
<dbReference type="EMBL" id="JAPFRD010000013">
    <property type="protein sequence ID" value="MCW8109796.1"/>
    <property type="molecule type" value="Genomic_DNA"/>
</dbReference>
<dbReference type="InterPro" id="IPR001296">
    <property type="entry name" value="Glyco_trans_1"/>
</dbReference>
<keyword evidence="4" id="KW-1185">Reference proteome</keyword>